<gene>
    <name evidence="3" type="ORF">GCM10010840_19870</name>
</gene>
<accession>A0ABQ2GAR9</accession>
<evidence type="ECO:0000313" key="4">
    <source>
        <dbReference type="Proteomes" id="UP000639973"/>
    </source>
</evidence>
<dbReference type="EMBL" id="BMOL01000008">
    <property type="protein sequence ID" value="GGL82081.1"/>
    <property type="molecule type" value="Genomic_DNA"/>
</dbReference>
<dbReference type="InterPro" id="IPR001279">
    <property type="entry name" value="Metallo-B-lactamas"/>
</dbReference>
<evidence type="ECO:0000313" key="3">
    <source>
        <dbReference type="EMBL" id="GGL82081.1"/>
    </source>
</evidence>
<feature type="domain" description="Metallo-beta-lactamase" evidence="2">
    <location>
        <begin position="40"/>
        <end position="264"/>
    </location>
</feature>
<proteinExistence type="predicted"/>
<dbReference type="Gene3D" id="3.60.15.10">
    <property type="entry name" value="Ribonuclease Z/Hydroxyacylglutathione hydrolase-like"/>
    <property type="match status" value="1"/>
</dbReference>
<keyword evidence="3" id="KW-0378">Hydrolase</keyword>
<dbReference type="RefSeq" id="WP_188971466.1">
    <property type="nucleotide sequence ID" value="NZ_BMOL01000008.1"/>
</dbReference>
<evidence type="ECO:0000259" key="2">
    <source>
        <dbReference type="SMART" id="SM00849"/>
    </source>
</evidence>
<name>A0ABQ2GAR9_9DEIO</name>
<dbReference type="Pfam" id="PF00753">
    <property type="entry name" value="Lactamase_B"/>
    <property type="match status" value="1"/>
</dbReference>
<organism evidence="3 4">
    <name type="scientific">Deinococcus aerolatus</name>
    <dbReference type="NCBI Taxonomy" id="522487"/>
    <lineage>
        <taxon>Bacteria</taxon>
        <taxon>Thermotogati</taxon>
        <taxon>Deinococcota</taxon>
        <taxon>Deinococci</taxon>
        <taxon>Deinococcales</taxon>
        <taxon>Deinococcaceae</taxon>
        <taxon>Deinococcus</taxon>
    </lineage>
</organism>
<dbReference type="Proteomes" id="UP000639973">
    <property type="component" value="Unassembled WGS sequence"/>
</dbReference>
<sequence length="350" mass="37770">MSASTPVSSPASAAARPTRHVTSGGTRVYTLSVPAFPHFAANVFVVVRGEPAAPTYTALVDAGGSHEASTAALEAGLEAIRRDYSETVAWETLDRVVVTHPHPDHVAGLPFVRSRTAAPVAAHEGAVQTLEHPQGDPVTRQADMEGHIRWLGLTGGGTEAEYAERLRRRARNTMLPEAVRVQTVLRDGDVLDDVFTVIHTPGHDGSQVCLRVDDLLLSADHLLPRNSPPLMPERAQRGAGLRHYLASLDRIEALDGVGVALGGHDGPMHDWQGRIQSLRDRYDDKLRAVLDAAAAPVTVHDLTHALHPRLRPMQAILLLDQTAALAEYLTARGDLVETRREDGAALFTRA</sequence>
<feature type="region of interest" description="Disordered" evidence="1">
    <location>
        <begin position="1"/>
        <end position="21"/>
    </location>
</feature>
<evidence type="ECO:0000256" key="1">
    <source>
        <dbReference type="SAM" id="MobiDB-lite"/>
    </source>
</evidence>
<dbReference type="InterPro" id="IPR050855">
    <property type="entry name" value="NDM-1-like"/>
</dbReference>
<feature type="compositionally biased region" description="Low complexity" evidence="1">
    <location>
        <begin position="1"/>
        <end position="16"/>
    </location>
</feature>
<dbReference type="InterPro" id="IPR036866">
    <property type="entry name" value="RibonucZ/Hydroxyglut_hydro"/>
</dbReference>
<dbReference type="PANTHER" id="PTHR42951">
    <property type="entry name" value="METALLO-BETA-LACTAMASE DOMAIN-CONTAINING"/>
    <property type="match status" value="1"/>
</dbReference>
<dbReference type="PANTHER" id="PTHR42951:SF14">
    <property type="entry name" value="METALLO-BETA-LACTAMASE SUPERFAMILY PROTEIN"/>
    <property type="match status" value="1"/>
</dbReference>
<reference evidence="4" key="1">
    <citation type="journal article" date="2019" name="Int. J. Syst. Evol. Microbiol.">
        <title>The Global Catalogue of Microorganisms (GCM) 10K type strain sequencing project: providing services to taxonomists for standard genome sequencing and annotation.</title>
        <authorList>
            <consortium name="The Broad Institute Genomics Platform"/>
            <consortium name="The Broad Institute Genome Sequencing Center for Infectious Disease"/>
            <person name="Wu L."/>
            <person name="Ma J."/>
        </authorList>
    </citation>
    <scope>NUCLEOTIDE SEQUENCE [LARGE SCALE GENOMIC DNA]</scope>
    <source>
        <strain evidence="4">JCM 15442</strain>
    </source>
</reference>
<comment type="caution">
    <text evidence="3">The sequence shown here is derived from an EMBL/GenBank/DDBJ whole genome shotgun (WGS) entry which is preliminary data.</text>
</comment>
<dbReference type="SMART" id="SM00849">
    <property type="entry name" value="Lactamase_B"/>
    <property type="match status" value="1"/>
</dbReference>
<keyword evidence="4" id="KW-1185">Reference proteome</keyword>
<dbReference type="GO" id="GO:0016787">
    <property type="term" value="F:hydrolase activity"/>
    <property type="evidence" value="ECO:0007669"/>
    <property type="project" value="UniProtKB-KW"/>
</dbReference>
<dbReference type="SUPFAM" id="SSF56281">
    <property type="entry name" value="Metallo-hydrolase/oxidoreductase"/>
    <property type="match status" value="1"/>
</dbReference>
<protein>
    <submittedName>
        <fullName evidence="3">MBL fold hydrolase</fullName>
    </submittedName>
</protein>